<dbReference type="Proteomes" id="UP000078224">
    <property type="component" value="Unassembled WGS sequence"/>
</dbReference>
<feature type="signal peptide" evidence="1">
    <location>
        <begin position="1"/>
        <end position="20"/>
    </location>
</feature>
<feature type="domain" description="Fimbrial-type adhesion" evidence="2">
    <location>
        <begin position="27"/>
        <end position="168"/>
    </location>
</feature>
<gene>
    <name evidence="3" type="ORF">M998_2409</name>
</gene>
<dbReference type="InterPro" id="IPR008966">
    <property type="entry name" value="Adhesion_dom_sf"/>
</dbReference>
<dbReference type="PANTHER" id="PTHR33420:SF27">
    <property type="entry name" value="PROTEIN FIMG"/>
    <property type="match status" value="1"/>
</dbReference>
<dbReference type="PANTHER" id="PTHR33420">
    <property type="entry name" value="FIMBRIAL SUBUNIT ELFA-RELATED"/>
    <property type="match status" value="1"/>
</dbReference>
<dbReference type="EMBL" id="LXEW01000035">
    <property type="protein sequence ID" value="OAT50770.1"/>
    <property type="molecule type" value="Genomic_DNA"/>
</dbReference>
<dbReference type="Pfam" id="PF00419">
    <property type="entry name" value="Fimbrial"/>
    <property type="match status" value="1"/>
</dbReference>
<evidence type="ECO:0000259" key="2">
    <source>
        <dbReference type="Pfam" id="PF00419"/>
    </source>
</evidence>
<name>A0A1B7JSA4_9GAMM</name>
<evidence type="ECO:0000256" key="1">
    <source>
        <dbReference type="SAM" id="SignalP"/>
    </source>
</evidence>
<reference evidence="3 4" key="1">
    <citation type="submission" date="2016-04" db="EMBL/GenBank/DDBJ databases">
        <title>ATOL: Assembling a taxonomically balanced genome-scale reconstruction of the evolutionary history of the Enterobacteriaceae.</title>
        <authorList>
            <person name="Plunkett G.III."/>
            <person name="Neeno-Eckwall E.C."/>
            <person name="Glasner J.D."/>
            <person name="Perna N.T."/>
        </authorList>
    </citation>
    <scope>NUCLEOTIDE SEQUENCE [LARGE SCALE GENOMIC DNA]</scope>
    <source>
        <strain evidence="3 4">ATCC 35613</strain>
    </source>
</reference>
<keyword evidence="1" id="KW-0732">Signal</keyword>
<dbReference type="PATRIC" id="fig|1354272.4.peg.2453"/>
<comment type="caution">
    <text evidence="3">The sequence shown here is derived from an EMBL/GenBank/DDBJ whole genome shotgun (WGS) entry which is preliminary data.</text>
</comment>
<dbReference type="RefSeq" id="WP_282956479.1">
    <property type="nucleotide sequence ID" value="NZ_LXEW01000035.1"/>
</dbReference>
<protein>
    <submittedName>
        <fullName evidence="3">FimG family fimbrial adaptor subunit</fullName>
    </submittedName>
</protein>
<dbReference type="GO" id="GO:0009289">
    <property type="term" value="C:pilus"/>
    <property type="evidence" value="ECO:0007669"/>
    <property type="project" value="InterPro"/>
</dbReference>
<evidence type="ECO:0000313" key="3">
    <source>
        <dbReference type="EMBL" id="OAT50770.1"/>
    </source>
</evidence>
<dbReference type="AlphaFoldDB" id="A0A1B7JSA4"/>
<dbReference type="Gene3D" id="2.60.40.1090">
    <property type="entry name" value="Fimbrial-type adhesion domain"/>
    <property type="match status" value="1"/>
</dbReference>
<feature type="chain" id="PRO_5008595448" evidence="1">
    <location>
        <begin position="21"/>
        <end position="169"/>
    </location>
</feature>
<organism evidence="3 4">
    <name type="scientific">Providencia heimbachae ATCC 35613</name>
    <dbReference type="NCBI Taxonomy" id="1354272"/>
    <lineage>
        <taxon>Bacteria</taxon>
        <taxon>Pseudomonadati</taxon>
        <taxon>Pseudomonadota</taxon>
        <taxon>Gammaproteobacteria</taxon>
        <taxon>Enterobacterales</taxon>
        <taxon>Morganellaceae</taxon>
        <taxon>Providencia</taxon>
    </lineage>
</organism>
<proteinExistence type="predicted"/>
<dbReference type="InterPro" id="IPR050263">
    <property type="entry name" value="Bact_Fimbrial_Adh_Pro"/>
</dbReference>
<evidence type="ECO:0000313" key="4">
    <source>
        <dbReference type="Proteomes" id="UP000078224"/>
    </source>
</evidence>
<accession>A0A1B7JSA4</accession>
<sequence length="169" mass="17937">METIRKILFISLLINFQAIAASNVTLNFTGNIKAATCNISGGENINVDLKALPAGLFNVAQSGSNWTVFNINLINCSTYINQVKLTFTGTADPDNTNSLYKNQGTAKNIAVQLQSNANATPLGNNKVLQVPLNGQTSISIPLKTRAFSFKGNAIPGSISANVTATITYL</sequence>
<dbReference type="SUPFAM" id="SSF49401">
    <property type="entry name" value="Bacterial adhesins"/>
    <property type="match status" value="1"/>
</dbReference>
<dbReference type="InterPro" id="IPR036937">
    <property type="entry name" value="Adhesion_dom_fimbrial_sf"/>
</dbReference>
<dbReference type="GO" id="GO:0043709">
    <property type="term" value="P:cell adhesion involved in single-species biofilm formation"/>
    <property type="evidence" value="ECO:0007669"/>
    <property type="project" value="TreeGrafter"/>
</dbReference>
<keyword evidence="4" id="KW-1185">Reference proteome</keyword>
<dbReference type="InterPro" id="IPR000259">
    <property type="entry name" value="Adhesion_dom_fimbrial"/>
</dbReference>